<dbReference type="SUPFAM" id="SSF46689">
    <property type="entry name" value="Homeodomain-like"/>
    <property type="match status" value="1"/>
</dbReference>
<dbReference type="AlphaFoldDB" id="A0A3S9YL08"/>
<sequence>MWDARIRGVNTDQPPRPPQQKRSRAAMERMLDAAQELIAERGVASLTIADVAARTGVAVGTIYSRFASKDALIAAVHDRWLEQVVARVQTEWAAAAAESADFEDFVACYVAAMITMFRDHGALIREFVVRTIAQFAPGNAARHKLQEAFTHVCEAVLAHPDRPEHADRRRVTLAFRAVQSTLEWRVTTPRTEAPDNDWDTLAQDLPRLAIRYLTEETRT</sequence>
<protein>
    <recommendedName>
        <fullName evidence="6">HTH tetR-type domain-containing protein</fullName>
    </recommendedName>
</protein>
<keyword evidence="3" id="KW-0804">Transcription</keyword>
<proteinExistence type="predicted"/>
<keyword evidence="2 4" id="KW-0238">DNA-binding</keyword>
<evidence type="ECO:0000256" key="1">
    <source>
        <dbReference type="ARBA" id="ARBA00023015"/>
    </source>
</evidence>
<evidence type="ECO:0000256" key="5">
    <source>
        <dbReference type="SAM" id="MobiDB-lite"/>
    </source>
</evidence>
<evidence type="ECO:0000259" key="6">
    <source>
        <dbReference type="PROSITE" id="PS50977"/>
    </source>
</evidence>
<accession>A0A3S9YL08</accession>
<dbReference type="GO" id="GO:0000976">
    <property type="term" value="F:transcription cis-regulatory region binding"/>
    <property type="evidence" value="ECO:0007669"/>
    <property type="project" value="TreeGrafter"/>
</dbReference>
<evidence type="ECO:0000256" key="4">
    <source>
        <dbReference type="PROSITE-ProRule" id="PRU00335"/>
    </source>
</evidence>
<dbReference type="InterPro" id="IPR023772">
    <property type="entry name" value="DNA-bd_HTH_TetR-type_CS"/>
</dbReference>
<dbReference type="GO" id="GO:0003700">
    <property type="term" value="F:DNA-binding transcription factor activity"/>
    <property type="evidence" value="ECO:0007669"/>
    <property type="project" value="TreeGrafter"/>
</dbReference>
<keyword evidence="1" id="KW-0805">Transcription regulation</keyword>
<reference evidence="7 8" key="1">
    <citation type="submission" date="2018-04" db="EMBL/GenBank/DDBJ databases">
        <title>Complete genome sequences of Streptomyces lydicus strain WYEC and characterization of antagonistic properties of biological control agents.</title>
        <authorList>
            <person name="Mariita R.M."/>
            <person name="Sello J.K."/>
        </authorList>
    </citation>
    <scope>NUCLEOTIDE SEQUENCE [LARGE SCALE GENOMIC DNA]</scope>
    <source>
        <strain evidence="7 8">WYEC 108</strain>
    </source>
</reference>
<evidence type="ECO:0000256" key="3">
    <source>
        <dbReference type="ARBA" id="ARBA00023163"/>
    </source>
</evidence>
<dbReference type="InterPro" id="IPR009057">
    <property type="entry name" value="Homeodomain-like_sf"/>
</dbReference>
<feature type="DNA-binding region" description="H-T-H motif" evidence="4">
    <location>
        <begin position="47"/>
        <end position="66"/>
    </location>
</feature>
<dbReference type="Gene3D" id="1.10.357.10">
    <property type="entry name" value="Tetracycline Repressor, domain 2"/>
    <property type="match status" value="1"/>
</dbReference>
<feature type="region of interest" description="Disordered" evidence="5">
    <location>
        <begin position="1"/>
        <end position="21"/>
    </location>
</feature>
<dbReference type="EMBL" id="CP029042">
    <property type="protein sequence ID" value="AZS75702.1"/>
    <property type="molecule type" value="Genomic_DNA"/>
</dbReference>
<dbReference type="Proteomes" id="UP000275579">
    <property type="component" value="Chromosome"/>
</dbReference>
<dbReference type="PROSITE" id="PS01081">
    <property type="entry name" value="HTH_TETR_1"/>
    <property type="match status" value="1"/>
</dbReference>
<name>A0A3S9YL08_9ACTN</name>
<evidence type="ECO:0000313" key="8">
    <source>
        <dbReference type="Proteomes" id="UP000275579"/>
    </source>
</evidence>
<dbReference type="PANTHER" id="PTHR30055:SF234">
    <property type="entry name" value="HTH-TYPE TRANSCRIPTIONAL REGULATOR BETI"/>
    <property type="match status" value="1"/>
</dbReference>
<gene>
    <name evidence="7" type="ORF">DDE74_36710</name>
</gene>
<dbReference type="PANTHER" id="PTHR30055">
    <property type="entry name" value="HTH-TYPE TRANSCRIPTIONAL REGULATOR RUTR"/>
    <property type="match status" value="1"/>
</dbReference>
<feature type="domain" description="HTH tetR-type" evidence="6">
    <location>
        <begin position="24"/>
        <end position="84"/>
    </location>
</feature>
<evidence type="ECO:0000313" key="7">
    <source>
        <dbReference type="EMBL" id="AZS75702.1"/>
    </source>
</evidence>
<dbReference type="PROSITE" id="PS50977">
    <property type="entry name" value="HTH_TETR_2"/>
    <property type="match status" value="1"/>
</dbReference>
<dbReference type="InterPro" id="IPR050109">
    <property type="entry name" value="HTH-type_TetR-like_transc_reg"/>
</dbReference>
<dbReference type="Pfam" id="PF00440">
    <property type="entry name" value="TetR_N"/>
    <property type="match status" value="1"/>
</dbReference>
<evidence type="ECO:0000256" key="2">
    <source>
        <dbReference type="ARBA" id="ARBA00023125"/>
    </source>
</evidence>
<dbReference type="PRINTS" id="PR00455">
    <property type="entry name" value="HTHTETR"/>
</dbReference>
<dbReference type="InterPro" id="IPR001647">
    <property type="entry name" value="HTH_TetR"/>
</dbReference>
<organism evidence="7 8">
    <name type="scientific">Streptomyces lydicus</name>
    <dbReference type="NCBI Taxonomy" id="47763"/>
    <lineage>
        <taxon>Bacteria</taxon>
        <taxon>Bacillati</taxon>
        <taxon>Actinomycetota</taxon>
        <taxon>Actinomycetes</taxon>
        <taxon>Kitasatosporales</taxon>
        <taxon>Streptomycetaceae</taxon>
        <taxon>Streptomyces</taxon>
    </lineage>
</organism>